<gene>
    <name evidence="2" type="ORF">EGM181_00780</name>
    <name evidence="1" type="ORF">QRX88_11810</name>
</gene>
<reference evidence="1 4" key="2">
    <citation type="submission" date="2023-06" db="EMBL/GenBank/DDBJ databases">
        <title>Acute promotion of culturable opportunistic pathogens and persistent increase of antibiotic resistance following antibiotic exposure in mouse gut microbiota.</title>
        <authorList>
            <person name="Li L."/>
            <person name="Wang B."/>
            <person name="Sun Y."/>
            <person name="Wang M."/>
            <person name="Xu H."/>
        </authorList>
    </citation>
    <scope>NUCLEOTIDE SEQUENCE [LARGE SCALE GENOMIC DNA]</scope>
    <source>
        <strain evidence="1 4">CRI2_2</strain>
    </source>
</reference>
<evidence type="ECO:0000313" key="1">
    <source>
        <dbReference type="EMBL" id="MDL4936402.1"/>
    </source>
</evidence>
<organism evidence="1 4">
    <name type="scientific">Enterococcus gallinarum</name>
    <dbReference type="NCBI Taxonomy" id="1353"/>
    <lineage>
        <taxon>Bacteria</taxon>
        <taxon>Bacillati</taxon>
        <taxon>Bacillota</taxon>
        <taxon>Bacilli</taxon>
        <taxon>Lactobacillales</taxon>
        <taxon>Enterococcaceae</taxon>
        <taxon>Enterococcus</taxon>
    </lineage>
</organism>
<sequence length="170" mass="19092">MAFRSESWTTYQLATANLESMRTFQQAFLDRMLQPKSSYQTTLDFFTSNTLSMLADAGVKKIFFLAGITTSAPYVTLANLCVSMIDIIDEGAANDEKNALTAGRKAIEQVESFMKSNKDYQLVEVTFRRRIYTDPSNGIQIGMILGNPSNISAAYEIKRVRLTNGTWIEK</sequence>
<reference evidence="2 3" key="1">
    <citation type="submission" date="2020-03" db="EMBL/GenBank/DDBJ databases">
        <title>Characterization of ganglioside-mimicking enterococci.</title>
        <authorList>
            <person name="Patry R.T."/>
            <person name="Nothaft H."/>
            <person name="Bridger R."/>
            <person name="Shajahan A."/>
            <person name="Huynh S."/>
            <person name="Sanchez S."/>
            <person name="Azadi P."/>
            <person name="Cooper K."/>
            <person name="Miller W.G."/>
            <person name="Parker C.T."/>
            <person name="Wells L."/>
            <person name="Szymanski C.M."/>
        </authorList>
    </citation>
    <scope>NUCLEOTIDE SEQUENCE [LARGE SCALE GENOMIC DNA]</scope>
    <source>
        <strain evidence="2 3">EGM181</strain>
    </source>
</reference>
<dbReference type="Proteomes" id="UP000516696">
    <property type="component" value="Chromosome"/>
</dbReference>
<name>A0A2K3QUP4_ENTGA</name>
<evidence type="ECO:0000313" key="2">
    <source>
        <dbReference type="EMBL" id="QOG25925.1"/>
    </source>
</evidence>
<dbReference type="EMBL" id="JASUBT010000008">
    <property type="protein sequence ID" value="MDL4936402.1"/>
    <property type="molecule type" value="Genomic_DNA"/>
</dbReference>
<evidence type="ECO:0000313" key="4">
    <source>
        <dbReference type="Proteomes" id="UP001241571"/>
    </source>
</evidence>
<proteinExistence type="predicted"/>
<protein>
    <submittedName>
        <fullName evidence="1">Uncharacterized protein</fullName>
    </submittedName>
</protein>
<evidence type="ECO:0000313" key="3">
    <source>
        <dbReference type="Proteomes" id="UP000516696"/>
    </source>
</evidence>
<dbReference type="RefSeq" id="WP_103300673.1">
    <property type="nucleotide sequence ID" value="NZ_CAKODH010000007.1"/>
</dbReference>
<dbReference type="EMBL" id="CP050485">
    <property type="protein sequence ID" value="QOG25925.1"/>
    <property type="molecule type" value="Genomic_DNA"/>
</dbReference>
<accession>A0A2K3QUP4</accession>
<dbReference type="Proteomes" id="UP001241571">
    <property type="component" value="Unassembled WGS sequence"/>
</dbReference>
<dbReference type="AlphaFoldDB" id="A0A2K3QUP4"/>